<keyword evidence="1" id="KW-0472">Membrane</keyword>
<evidence type="ECO:0000313" key="2">
    <source>
        <dbReference type="EMBL" id="AGS49990.1"/>
    </source>
</evidence>
<feature type="transmembrane region" description="Helical" evidence="1">
    <location>
        <begin position="70"/>
        <end position="92"/>
    </location>
</feature>
<keyword evidence="1" id="KW-0812">Transmembrane</keyword>
<keyword evidence="1" id="KW-1133">Transmembrane helix</keyword>
<sequence>MWAVTFPGSPARRARVLTRSLRASGGIGVPSGVAEEVHQHEVAGLGRRHLRAFQYVTKWLMMRFITTRSFLPFVIHRVILGLLIFALIWFGALEPHAGESVH</sequence>
<dbReference type="AlphaFoldDB" id="S5TLS8"/>
<protein>
    <submittedName>
        <fullName evidence="2">Uncharacterized protein</fullName>
    </submittedName>
</protein>
<proteinExistence type="predicted"/>
<evidence type="ECO:0000256" key="1">
    <source>
        <dbReference type="SAM" id="Phobius"/>
    </source>
</evidence>
<organism evidence="2">
    <name type="scientific">uncultured bacterium esnapd26</name>
    <dbReference type="NCBI Taxonomy" id="1366607"/>
    <lineage>
        <taxon>Bacteria</taxon>
        <taxon>environmental samples</taxon>
    </lineage>
</organism>
<dbReference type="EMBL" id="KF264565">
    <property type="protein sequence ID" value="AGS49990.1"/>
    <property type="molecule type" value="Genomic_DNA"/>
</dbReference>
<reference evidence="2" key="1">
    <citation type="journal article" date="2013" name="Proc. Natl. Acad. Sci. U.S.A.">
        <title>Mapping gene clusters within arrayed metagenomic libraries to expand the structural diversity of biomedically relevant natural products.</title>
        <authorList>
            <person name="Owen J.G."/>
            <person name="Reddy B.V."/>
            <person name="Ternei M.A."/>
            <person name="Charlop-Powers Z."/>
            <person name="Calle P.Y."/>
            <person name="Kim J.H."/>
            <person name="Brady S.F."/>
        </authorList>
    </citation>
    <scope>NUCLEOTIDE SEQUENCE</scope>
</reference>
<name>S5TLS8_9BACT</name>
<accession>S5TLS8</accession>